<name>C1D4S2_LARHH</name>
<accession>C1D4S2</accession>
<dbReference type="AlphaFoldDB" id="C1D4S2"/>
<evidence type="ECO:0000313" key="1">
    <source>
        <dbReference type="EMBL" id="ACO75863.1"/>
    </source>
</evidence>
<keyword evidence="2" id="KW-1185">Reference proteome</keyword>
<sequence>MDNRFKSFCQQGKSGLPKFWAPPAQSGIKDKKITSSRPVISFTGIFT</sequence>
<dbReference type="HOGENOM" id="CLU_3169659_0_0_4"/>
<protein>
    <submittedName>
        <fullName evidence="1">Uncharacterized protein</fullName>
    </submittedName>
</protein>
<dbReference type="Proteomes" id="UP000002010">
    <property type="component" value="Chromosome"/>
</dbReference>
<proteinExistence type="predicted"/>
<dbReference type="KEGG" id="lhk:LHK_02885"/>
<gene>
    <name evidence="1" type="ordered locus">LHK_02885</name>
</gene>
<organism evidence="1 2">
    <name type="scientific">Laribacter hongkongensis (strain HLHK9)</name>
    <dbReference type="NCBI Taxonomy" id="557598"/>
    <lineage>
        <taxon>Bacteria</taxon>
        <taxon>Pseudomonadati</taxon>
        <taxon>Pseudomonadota</taxon>
        <taxon>Betaproteobacteria</taxon>
        <taxon>Neisseriales</taxon>
        <taxon>Aquaspirillaceae</taxon>
        <taxon>Laribacter</taxon>
    </lineage>
</organism>
<reference evidence="1 2" key="1">
    <citation type="journal article" date="2009" name="PLoS Genet.">
        <title>The complete genome and proteome of Laribacter hongkongensis reveal potential mechanisms for adaptations to different temperatures and habitats.</title>
        <authorList>
            <person name="Woo P.C."/>
            <person name="Lau S.K."/>
            <person name="Tse H."/>
            <person name="Teng J.L."/>
            <person name="Curreem S.O."/>
            <person name="Tsang A.K."/>
            <person name="Fan R.Y."/>
            <person name="Wong G.K."/>
            <person name="Huang Y."/>
            <person name="Loman N.J."/>
            <person name="Snyder L.A."/>
            <person name="Cai J.J."/>
            <person name="Huang J.D."/>
            <person name="Mak W."/>
            <person name="Pallen M.J."/>
            <person name="Lok S."/>
            <person name="Yuen K.Y."/>
        </authorList>
    </citation>
    <scope>NUCLEOTIDE SEQUENCE [LARGE SCALE GENOMIC DNA]</scope>
    <source>
        <strain evidence="1 2">HLHK9</strain>
    </source>
</reference>
<evidence type="ECO:0000313" key="2">
    <source>
        <dbReference type="Proteomes" id="UP000002010"/>
    </source>
</evidence>
<dbReference type="EMBL" id="CP001154">
    <property type="protein sequence ID" value="ACO75863.1"/>
    <property type="molecule type" value="Genomic_DNA"/>
</dbReference>